<comment type="caution">
    <text evidence="3">The sequence shown here is derived from an EMBL/GenBank/DDBJ whole genome shotgun (WGS) entry which is preliminary data.</text>
</comment>
<dbReference type="EMBL" id="NVUL01000129">
    <property type="protein sequence ID" value="PCI73145.1"/>
    <property type="molecule type" value="Genomic_DNA"/>
</dbReference>
<accession>A0A2A4WTJ0</accession>
<evidence type="ECO:0000313" key="4">
    <source>
        <dbReference type="Proteomes" id="UP000218767"/>
    </source>
</evidence>
<protein>
    <recommendedName>
        <fullName evidence="2">Alpha/beta hydrolase fold-3 domain-containing protein</fullName>
    </recommendedName>
</protein>
<evidence type="ECO:0000259" key="2">
    <source>
        <dbReference type="Pfam" id="PF07859"/>
    </source>
</evidence>
<evidence type="ECO:0000313" key="3">
    <source>
        <dbReference type="EMBL" id="PCI73145.1"/>
    </source>
</evidence>
<dbReference type="GO" id="GO:0016787">
    <property type="term" value="F:hydrolase activity"/>
    <property type="evidence" value="ECO:0007669"/>
    <property type="project" value="UniProtKB-KW"/>
</dbReference>
<dbReference type="Gene3D" id="3.40.50.1820">
    <property type="entry name" value="alpha/beta hydrolase"/>
    <property type="match status" value="1"/>
</dbReference>
<dbReference type="PANTHER" id="PTHR48081">
    <property type="entry name" value="AB HYDROLASE SUPERFAMILY PROTEIN C4A8.06C"/>
    <property type="match status" value="1"/>
</dbReference>
<dbReference type="Pfam" id="PF07859">
    <property type="entry name" value="Abhydrolase_3"/>
    <property type="match status" value="1"/>
</dbReference>
<reference evidence="4" key="1">
    <citation type="submission" date="2017-08" db="EMBL/GenBank/DDBJ databases">
        <title>A dynamic microbial community with high functional redundancy inhabits the cold, oxic subseafloor aquifer.</title>
        <authorList>
            <person name="Tully B.J."/>
            <person name="Wheat C.G."/>
            <person name="Glazer B.T."/>
            <person name="Huber J.A."/>
        </authorList>
    </citation>
    <scope>NUCLEOTIDE SEQUENCE [LARGE SCALE GENOMIC DNA]</scope>
</reference>
<name>A0A2A4WTJ0_9GAMM</name>
<dbReference type="AlphaFoldDB" id="A0A2A4WTJ0"/>
<keyword evidence="1" id="KW-0378">Hydrolase</keyword>
<dbReference type="Proteomes" id="UP000218767">
    <property type="component" value="Unassembled WGS sequence"/>
</dbReference>
<gene>
    <name evidence="3" type="ORF">COB20_16420</name>
</gene>
<proteinExistence type="predicted"/>
<dbReference type="PANTHER" id="PTHR48081:SF8">
    <property type="entry name" value="ALPHA_BETA HYDROLASE FOLD-3 DOMAIN-CONTAINING PROTEIN-RELATED"/>
    <property type="match status" value="1"/>
</dbReference>
<dbReference type="InterPro" id="IPR013094">
    <property type="entry name" value="AB_hydrolase_3"/>
</dbReference>
<sequence>MTELISPVARRADELHPMAAKVARASARQKPLCECTATEARVMRESLGNPFAPPTCEMESISDHWLPSSGGQIRVRRYQPKLLSSGLQSALLFFHGGGHVLGTLEGYDTVAQQLAQLGNCVVLSVEYRLAPGTKSAGIYQDGFDVYAWLLSSGEELGIDPRRIAIGGDSAGGNISIAVMLQCKQHEIAQPYFQVQIYPAVDYQLGYPSIEEFAEGYFLTKADKQWFRSQFLESEERASDPMVSSLLADLSGLPPALVITAGFDPLRDEGEAFAKRLSEHGVEVEHVCYTDMIHAFVSFAGGIPAGMTALKKIGDELRRVFST</sequence>
<dbReference type="InterPro" id="IPR029058">
    <property type="entry name" value="AB_hydrolase_fold"/>
</dbReference>
<evidence type="ECO:0000256" key="1">
    <source>
        <dbReference type="ARBA" id="ARBA00022801"/>
    </source>
</evidence>
<organism evidence="3 4">
    <name type="scientific">SAR86 cluster bacterium</name>
    <dbReference type="NCBI Taxonomy" id="2030880"/>
    <lineage>
        <taxon>Bacteria</taxon>
        <taxon>Pseudomonadati</taxon>
        <taxon>Pseudomonadota</taxon>
        <taxon>Gammaproteobacteria</taxon>
        <taxon>SAR86 cluster</taxon>
    </lineage>
</organism>
<feature type="domain" description="Alpha/beta hydrolase fold-3" evidence="2">
    <location>
        <begin position="91"/>
        <end position="296"/>
    </location>
</feature>
<dbReference type="SUPFAM" id="SSF53474">
    <property type="entry name" value="alpha/beta-Hydrolases"/>
    <property type="match status" value="1"/>
</dbReference>
<dbReference type="InterPro" id="IPR050300">
    <property type="entry name" value="GDXG_lipolytic_enzyme"/>
</dbReference>